<organism evidence="2 3">
    <name type="scientific">Oryza meyeriana var. granulata</name>
    <dbReference type="NCBI Taxonomy" id="110450"/>
    <lineage>
        <taxon>Eukaryota</taxon>
        <taxon>Viridiplantae</taxon>
        <taxon>Streptophyta</taxon>
        <taxon>Embryophyta</taxon>
        <taxon>Tracheophyta</taxon>
        <taxon>Spermatophyta</taxon>
        <taxon>Magnoliopsida</taxon>
        <taxon>Liliopsida</taxon>
        <taxon>Poales</taxon>
        <taxon>Poaceae</taxon>
        <taxon>BOP clade</taxon>
        <taxon>Oryzoideae</taxon>
        <taxon>Oryzeae</taxon>
        <taxon>Oryzinae</taxon>
        <taxon>Oryza</taxon>
        <taxon>Oryza meyeriana</taxon>
    </lineage>
</organism>
<reference evidence="2 3" key="1">
    <citation type="submission" date="2019-11" db="EMBL/GenBank/DDBJ databases">
        <title>Whole genome sequence of Oryza granulata.</title>
        <authorList>
            <person name="Li W."/>
        </authorList>
    </citation>
    <scope>NUCLEOTIDE SEQUENCE [LARGE SCALE GENOMIC DNA]</scope>
    <source>
        <strain evidence="3">cv. Menghai</strain>
        <tissue evidence="2">Leaf</tissue>
    </source>
</reference>
<evidence type="ECO:0000313" key="3">
    <source>
        <dbReference type="Proteomes" id="UP000479710"/>
    </source>
</evidence>
<dbReference type="Proteomes" id="UP000479710">
    <property type="component" value="Unassembled WGS sequence"/>
</dbReference>
<feature type="region of interest" description="Disordered" evidence="1">
    <location>
        <begin position="1"/>
        <end position="34"/>
    </location>
</feature>
<dbReference type="AlphaFoldDB" id="A0A6G1C5A2"/>
<accession>A0A6G1C5A2</accession>
<evidence type="ECO:0000256" key="1">
    <source>
        <dbReference type="SAM" id="MobiDB-lite"/>
    </source>
</evidence>
<name>A0A6G1C5A2_9ORYZ</name>
<gene>
    <name evidence="2" type="ORF">E2562_012385</name>
</gene>
<evidence type="ECO:0000313" key="2">
    <source>
        <dbReference type="EMBL" id="KAF0895352.1"/>
    </source>
</evidence>
<comment type="caution">
    <text evidence="2">The sequence shown here is derived from an EMBL/GenBank/DDBJ whole genome shotgun (WGS) entry which is preliminary data.</text>
</comment>
<dbReference type="EMBL" id="SPHZ02000010">
    <property type="protein sequence ID" value="KAF0895352.1"/>
    <property type="molecule type" value="Genomic_DNA"/>
</dbReference>
<proteinExistence type="predicted"/>
<protein>
    <submittedName>
        <fullName evidence="2">Uncharacterized protein</fullName>
    </submittedName>
</protein>
<keyword evidence="3" id="KW-1185">Reference proteome</keyword>
<sequence length="112" mass="11565">MDGGRAPSPPRRCSVGPRRGRRARAPGWLDPIGDEVRGGGGGGLVVGSGALSVLVDDASADATAFFLVDAQIDREESEDMEAGVVVVNGVGEEVTEETWITAVMEQLALSKG</sequence>